<evidence type="ECO:0000256" key="2">
    <source>
        <dbReference type="ARBA" id="ARBA00010989"/>
    </source>
</evidence>
<keyword evidence="4" id="KW-0274">FAD</keyword>
<proteinExistence type="inferred from homology"/>
<dbReference type="Gene3D" id="3.30.9.10">
    <property type="entry name" value="D-Amino Acid Oxidase, subunit A, domain 2"/>
    <property type="match status" value="1"/>
</dbReference>
<dbReference type="InterPro" id="IPR006076">
    <property type="entry name" value="FAD-dep_OxRdtase"/>
</dbReference>
<reference evidence="7" key="1">
    <citation type="journal article" date="2020" name="Stud. Mycol.">
        <title>101 Dothideomycetes genomes: a test case for predicting lifestyles and emergence of pathogens.</title>
        <authorList>
            <person name="Haridas S."/>
            <person name="Albert R."/>
            <person name="Binder M."/>
            <person name="Bloem J."/>
            <person name="Labutti K."/>
            <person name="Salamov A."/>
            <person name="Andreopoulos B."/>
            <person name="Baker S."/>
            <person name="Barry K."/>
            <person name="Bills G."/>
            <person name="Bluhm B."/>
            <person name="Cannon C."/>
            <person name="Castanera R."/>
            <person name="Culley D."/>
            <person name="Daum C."/>
            <person name="Ezra D."/>
            <person name="Gonzalez J."/>
            <person name="Henrissat B."/>
            <person name="Kuo A."/>
            <person name="Liang C."/>
            <person name="Lipzen A."/>
            <person name="Lutzoni F."/>
            <person name="Magnuson J."/>
            <person name="Mondo S."/>
            <person name="Nolan M."/>
            <person name="Ohm R."/>
            <person name="Pangilinan J."/>
            <person name="Park H.-J."/>
            <person name="Ramirez L."/>
            <person name="Alfaro M."/>
            <person name="Sun H."/>
            <person name="Tritt A."/>
            <person name="Yoshinaga Y."/>
            <person name="Zwiers L.-H."/>
            <person name="Turgeon B."/>
            <person name="Goodwin S."/>
            <person name="Spatafora J."/>
            <person name="Crous P."/>
            <person name="Grigoriev I."/>
        </authorList>
    </citation>
    <scope>NUCLEOTIDE SEQUENCE</scope>
    <source>
        <strain evidence="7">CBS 133067</strain>
    </source>
</reference>
<protein>
    <submittedName>
        <fullName evidence="7">Nucleotide-binding domain-containing protein</fullName>
    </submittedName>
</protein>
<dbReference type="AlphaFoldDB" id="A0A9P4M1Z4"/>
<dbReference type="Proteomes" id="UP000799772">
    <property type="component" value="Unassembled WGS sequence"/>
</dbReference>
<organism evidence="7 8">
    <name type="scientific">Rhizodiscina lignyota</name>
    <dbReference type="NCBI Taxonomy" id="1504668"/>
    <lineage>
        <taxon>Eukaryota</taxon>
        <taxon>Fungi</taxon>
        <taxon>Dikarya</taxon>
        <taxon>Ascomycota</taxon>
        <taxon>Pezizomycotina</taxon>
        <taxon>Dothideomycetes</taxon>
        <taxon>Pleosporomycetidae</taxon>
        <taxon>Aulographales</taxon>
        <taxon>Rhizodiscinaceae</taxon>
        <taxon>Rhizodiscina</taxon>
    </lineage>
</organism>
<dbReference type="Pfam" id="PF01266">
    <property type="entry name" value="DAO"/>
    <property type="match status" value="1"/>
</dbReference>
<dbReference type="SUPFAM" id="SSF51905">
    <property type="entry name" value="FAD/NAD(P)-binding domain"/>
    <property type="match status" value="1"/>
</dbReference>
<evidence type="ECO:0000313" key="8">
    <source>
        <dbReference type="Proteomes" id="UP000799772"/>
    </source>
</evidence>
<comment type="cofactor">
    <cofactor evidence="1">
        <name>FAD</name>
        <dbReference type="ChEBI" id="CHEBI:57692"/>
    </cofactor>
</comment>
<gene>
    <name evidence="7" type="ORF">NA57DRAFT_28629</name>
</gene>
<dbReference type="EMBL" id="ML978136">
    <property type="protein sequence ID" value="KAF2094000.1"/>
    <property type="molecule type" value="Genomic_DNA"/>
</dbReference>
<dbReference type="Gene3D" id="3.50.50.60">
    <property type="entry name" value="FAD/NAD(P)-binding domain"/>
    <property type="match status" value="1"/>
</dbReference>
<feature type="domain" description="FAD dependent oxidoreductase" evidence="6">
    <location>
        <begin position="1"/>
        <end position="385"/>
    </location>
</feature>
<accession>A0A9P4M1Z4</accession>
<evidence type="ECO:0000256" key="5">
    <source>
        <dbReference type="ARBA" id="ARBA00023002"/>
    </source>
</evidence>
<dbReference type="GO" id="GO:0008115">
    <property type="term" value="F:sarcosine oxidase activity"/>
    <property type="evidence" value="ECO:0007669"/>
    <property type="project" value="TreeGrafter"/>
</dbReference>
<keyword evidence="8" id="KW-1185">Reference proteome</keyword>
<feature type="non-terminal residue" evidence="7">
    <location>
        <position position="1"/>
    </location>
</feature>
<comment type="caution">
    <text evidence="7">The sequence shown here is derived from an EMBL/GenBank/DDBJ whole genome shotgun (WGS) entry which is preliminary data.</text>
</comment>
<dbReference type="OrthoDB" id="2219495at2759"/>
<comment type="similarity">
    <text evidence="2">Belongs to the MSOX/MTOX family.</text>
</comment>
<evidence type="ECO:0000256" key="3">
    <source>
        <dbReference type="ARBA" id="ARBA00022630"/>
    </source>
</evidence>
<evidence type="ECO:0000259" key="6">
    <source>
        <dbReference type="Pfam" id="PF01266"/>
    </source>
</evidence>
<dbReference type="InterPro" id="IPR036188">
    <property type="entry name" value="FAD/NAD-bd_sf"/>
</dbReference>
<dbReference type="GO" id="GO:0051698">
    <property type="term" value="F:saccharopine oxidase activity"/>
    <property type="evidence" value="ECO:0007669"/>
    <property type="project" value="TreeGrafter"/>
</dbReference>
<evidence type="ECO:0000256" key="4">
    <source>
        <dbReference type="ARBA" id="ARBA00022827"/>
    </source>
</evidence>
<sequence length="403" mass="44595">VIIAGGGTVGLSTAWYLAQSNKNYSSITVLDPYPPPAYASAGNDINKVIRNEYDMAIYSVIADEALDIWMSNPIFKDYYHNVGHLSGSFEGPPYSDWNLTNNNTFKYTDASRFEVFGANISTIFAERWPVFKNGPPPDFLGAINGRGGWANAAGAMKALGEYLKTDKRIHFVNGEQGTAKGLIKSGAKVTGVRTADGSAHHGDLVILSMGAWTSQIIDLEGQGWPDFSFVTSIQLTEQEIKELGQFPVVDLINPGLLPSQTSGYFFPPNEDGLLKIVAKIDGHFRYTRKTSNGMMYVVKPSEAHDPKNKLPLQDAIDWRQFITYWLPQIGYKNFTKSSACWDLATFDGYWILGPHPSSPESLFIATGGNGNTFKNLVNIGKYVVQFVEGTLSSERQETFRWRP</sequence>
<dbReference type="GO" id="GO:0050660">
    <property type="term" value="F:flavin adenine dinucleotide binding"/>
    <property type="evidence" value="ECO:0007669"/>
    <property type="project" value="InterPro"/>
</dbReference>
<dbReference type="PANTHER" id="PTHR10961:SF26">
    <property type="entry name" value="L-SACCHAROPINE OXIDASE"/>
    <property type="match status" value="1"/>
</dbReference>
<name>A0A9P4M1Z4_9PEZI</name>
<evidence type="ECO:0000256" key="1">
    <source>
        <dbReference type="ARBA" id="ARBA00001974"/>
    </source>
</evidence>
<keyword evidence="5" id="KW-0560">Oxidoreductase</keyword>
<feature type="non-terminal residue" evidence="7">
    <location>
        <position position="403"/>
    </location>
</feature>
<keyword evidence="3" id="KW-0285">Flavoprotein</keyword>
<evidence type="ECO:0000313" key="7">
    <source>
        <dbReference type="EMBL" id="KAF2094000.1"/>
    </source>
</evidence>
<dbReference type="PANTHER" id="PTHR10961">
    <property type="entry name" value="PEROXISOMAL SARCOSINE OXIDASE"/>
    <property type="match status" value="1"/>
</dbReference>
<dbReference type="InterPro" id="IPR045170">
    <property type="entry name" value="MTOX"/>
</dbReference>